<reference evidence="1" key="1">
    <citation type="submission" date="2020-07" db="EMBL/GenBank/DDBJ databases">
        <title>Multicomponent nature underlies the extraordinary mechanical properties of spider dragline silk.</title>
        <authorList>
            <person name="Kono N."/>
            <person name="Nakamura H."/>
            <person name="Mori M."/>
            <person name="Yoshida Y."/>
            <person name="Ohtoshi R."/>
            <person name="Malay A.D."/>
            <person name="Moran D.A.P."/>
            <person name="Tomita M."/>
            <person name="Numata K."/>
            <person name="Arakawa K."/>
        </authorList>
    </citation>
    <scope>NUCLEOTIDE SEQUENCE</scope>
</reference>
<feature type="non-terminal residue" evidence="1">
    <location>
        <position position="1"/>
    </location>
</feature>
<keyword evidence="2" id="KW-1185">Reference proteome</keyword>
<dbReference type="EMBL" id="BMAO01037586">
    <property type="protein sequence ID" value="GFR18792.1"/>
    <property type="molecule type" value="Genomic_DNA"/>
</dbReference>
<dbReference type="AlphaFoldDB" id="A0A8X6LSA4"/>
<dbReference type="Proteomes" id="UP000887116">
    <property type="component" value="Unassembled WGS sequence"/>
</dbReference>
<name>A0A8X6LSA4_TRICU</name>
<comment type="caution">
    <text evidence="1">The sequence shown here is derived from an EMBL/GenBank/DDBJ whole genome shotgun (WGS) entry which is preliminary data.</text>
</comment>
<organism evidence="1 2">
    <name type="scientific">Trichonephila clavata</name>
    <name type="common">Joro spider</name>
    <name type="synonym">Nephila clavata</name>
    <dbReference type="NCBI Taxonomy" id="2740835"/>
    <lineage>
        <taxon>Eukaryota</taxon>
        <taxon>Metazoa</taxon>
        <taxon>Ecdysozoa</taxon>
        <taxon>Arthropoda</taxon>
        <taxon>Chelicerata</taxon>
        <taxon>Arachnida</taxon>
        <taxon>Araneae</taxon>
        <taxon>Araneomorphae</taxon>
        <taxon>Entelegynae</taxon>
        <taxon>Araneoidea</taxon>
        <taxon>Nephilidae</taxon>
        <taxon>Trichonephila</taxon>
    </lineage>
</organism>
<gene>
    <name evidence="1" type="ORF">TNCT_449101</name>
</gene>
<evidence type="ECO:0000313" key="2">
    <source>
        <dbReference type="Proteomes" id="UP000887116"/>
    </source>
</evidence>
<accession>A0A8X6LSA4</accession>
<proteinExistence type="predicted"/>
<dbReference type="OrthoDB" id="10366841at2759"/>
<sequence>MADEVITTNNLEESALPLTEGCRLPVRMRNLDES</sequence>
<protein>
    <submittedName>
        <fullName evidence="1">Uncharacterized protein</fullName>
    </submittedName>
</protein>
<evidence type="ECO:0000313" key="1">
    <source>
        <dbReference type="EMBL" id="GFR18792.1"/>
    </source>
</evidence>